<gene>
    <name evidence="2" type="ORF">AKO1_001344</name>
</gene>
<evidence type="ECO:0000313" key="3">
    <source>
        <dbReference type="Proteomes" id="UP001431209"/>
    </source>
</evidence>
<organism evidence="2 3">
    <name type="scientific">Acrasis kona</name>
    <dbReference type="NCBI Taxonomy" id="1008807"/>
    <lineage>
        <taxon>Eukaryota</taxon>
        <taxon>Discoba</taxon>
        <taxon>Heterolobosea</taxon>
        <taxon>Tetramitia</taxon>
        <taxon>Eutetramitia</taxon>
        <taxon>Acrasidae</taxon>
        <taxon>Acrasis</taxon>
    </lineage>
</organism>
<evidence type="ECO:0000256" key="1">
    <source>
        <dbReference type="SAM" id="MobiDB-lite"/>
    </source>
</evidence>
<feature type="region of interest" description="Disordered" evidence="1">
    <location>
        <begin position="87"/>
        <end position="131"/>
    </location>
</feature>
<name>A0AAW2ZDV3_9EUKA</name>
<protein>
    <submittedName>
        <fullName evidence="2">Uncharacterized protein</fullName>
    </submittedName>
</protein>
<accession>A0AAW2ZDV3</accession>
<dbReference type="EMBL" id="JAOPGA020001296">
    <property type="protein sequence ID" value="KAL0487020.1"/>
    <property type="molecule type" value="Genomic_DNA"/>
</dbReference>
<dbReference type="Proteomes" id="UP001431209">
    <property type="component" value="Unassembled WGS sequence"/>
</dbReference>
<sequence>MSNLKRLFKRVYHSYKSQQQQQDSSLVREKESFSSLNQNLELSEKFNQINEFQSKMISLYSDIHEHGKDLGDLRNAFRTIKNEIEQQDVEKRDDSESLSKQHFKNLKSSSKSNSNSQKSSSVIKKVTTKTR</sequence>
<feature type="compositionally biased region" description="Low complexity" evidence="1">
    <location>
        <begin position="106"/>
        <end position="125"/>
    </location>
</feature>
<proteinExistence type="predicted"/>
<evidence type="ECO:0000313" key="2">
    <source>
        <dbReference type="EMBL" id="KAL0487020.1"/>
    </source>
</evidence>
<dbReference type="AlphaFoldDB" id="A0AAW2ZDV3"/>
<comment type="caution">
    <text evidence="2">The sequence shown here is derived from an EMBL/GenBank/DDBJ whole genome shotgun (WGS) entry which is preliminary data.</text>
</comment>
<reference evidence="2 3" key="1">
    <citation type="submission" date="2024-03" db="EMBL/GenBank/DDBJ databases">
        <title>The Acrasis kona genome and developmental transcriptomes reveal deep origins of eukaryotic multicellular pathways.</title>
        <authorList>
            <person name="Sheikh S."/>
            <person name="Fu C.-J."/>
            <person name="Brown M.W."/>
            <person name="Baldauf S.L."/>
        </authorList>
    </citation>
    <scope>NUCLEOTIDE SEQUENCE [LARGE SCALE GENOMIC DNA]</scope>
    <source>
        <strain evidence="2 3">ATCC MYA-3509</strain>
    </source>
</reference>
<feature type="compositionally biased region" description="Basic and acidic residues" evidence="1">
    <location>
        <begin position="87"/>
        <end position="99"/>
    </location>
</feature>
<keyword evidence="3" id="KW-1185">Reference proteome</keyword>